<evidence type="ECO:0000259" key="5">
    <source>
        <dbReference type="PROSITE" id="PS50987"/>
    </source>
</evidence>
<keyword evidence="4" id="KW-0804">Transcription</keyword>
<dbReference type="GO" id="GO:0003700">
    <property type="term" value="F:DNA-binding transcription factor activity"/>
    <property type="evidence" value="ECO:0007669"/>
    <property type="project" value="InterPro"/>
</dbReference>
<dbReference type="InterPro" id="IPR051081">
    <property type="entry name" value="HTH_MetalResp_TranReg"/>
</dbReference>
<dbReference type="SUPFAM" id="SSF46785">
    <property type="entry name" value="Winged helix' DNA-binding domain"/>
    <property type="match status" value="1"/>
</dbReference>
<evidence type="ECO:0000256" key="3">
    <source>
        <dbReference type="ARBA" id="ARBA00023125"/>
    </source>
</evidence>
<evidence type="ECO:0000313" key="7">
    <source>
        <dbReference type="EMBL" id="MCX2803305.1"/>
    </source>
</evidence>
<dbReference type="PANTHER" id="PTHR33154:SF18">
    <property type="entry name" value="ARSENICAL RESISTANCE OPERON REPRESSOR"/>
    <property type="match status" value="1"/>
</dbReference>
<dbReference type="PRINTS" id="PR00778">
    <property type="entry name" value="HTHARSR"/>
</dbReference>
<name>A0A143HNS5_MICTH</name>
<dbReference type="SMART" id="SM00418">
    <property type="entry name" value="HTH_ARSR"/>
    <property type="match status" value="1"/>
</dbReference>
<dbReference type="InterPro" id="IPR001845">
    <property type="entry name" value="HTH_ArsR_DNA-bd_dom"/>
</dbReference>
<protein>
    <submittedName>
        <fullName evidence="7">Metalloregulator ArsR/SmtB family transcription factor</fullName>
    </submittedName>
    <submittedName>
        <fullName evidence="6">Transcriptional regulator</fullName>
    </submittedName>
</protein>
<proteinExistence type="predicted"/>
<keyword evidence="2" id="KW-0805">Transcription regulation</keyword>
<dbReference type="PROSITE" id="PS50987">
    <property type="entry name" value="HTH_ARSR_2"/>
    <property type="match status" value="1"/>
</dbReference>
<reference evidence="7" key="3">
    <citation type="submission" date="2022-11" db="EMBL/GenBank/DDBJ databases">
        <title>Chitin-degrading and fungicidal potential of chitinolytic bacterial strains from marine environment of the Pacific Ocean regions.</title>
        <authorList>
            <person name="Pentekhina I."/>
            <person name="Nedashkovskaya O."/>
            <person name="Seitkalieva A."/>
            <person name="Podvolotskaya A."/>
            <person name="Tekutyeva L."/>
            <person name="Balabanova L."/>
        </authorList>
    </citation>
    <scope>NUCLEOTIDE SEQUENCE</scope>
    <source>
        <strain evidence="7">KMM 6838</strain>
    </source>
</reference>
<dbReference type="PANTHER" id="PTHR33154">
    <property type="entry name" value="TRANSCRIPTIONAL REGULATOR, ARSR FAMILY"/>
    <property type="match status" value="1"/>
</dbReference>
<dbReference type="GO" id="GO:0046685">
    <property type="term" value="P:response to arsenic-containing substance"/>
    <property type="evidence" value="ECO:0007669"/>
    <property type="project" value="UniProtKB-KW"/>
</dbReference>
<evidence type="ECO:0000256" key="4">
    <source>
        <dbReference type="ARBA" id="ARBA00023163"/>
    </source>
</evidence>
<evidence type="ECO:0000256" key="1">
    <source>
        <dbReference type="ARBA" id="ARBA00022849"/>
    </source>
</evidence>
<dbReference type="Gene3D" id="1.10.10.10">
    <property type="entry name" value="Winged helix-like DNA-binding domain superfamily/Winged helix DNA-binding domain"/>
    <property type="match status" value="1"/>
</dbReference>
<dbReference type="Pfam" id="PF12840">
    <property type="entry name" value="HTH_20"/>
    <property type="match status" value="1"/>
</dbReference>
<evidence type="ECO:0000313" key="6">
    <source>
        <dbReference type="EMBL" id="AMX03147.1"/>
    </source>
</evidence>
<keyword evidence="3" id="KW-0238">DNA-binding</keyword>
<reference evidence="8" key="2">
    <citation type="submission" date="2016-03" db="EMBL/GenBank/DDBJ databases">
        <authorList>
            <person name="Lee Y.-S."/>
            <person name="Choi Y.-L."/>
        </authorList>
    </citation>
    <scope>NUCLEOTIDE SEQUENCE [LARGE SCALE GENOMIC DNA]</scope>
    <source>
        <strain evidence="8">DAU221</strain>
    </source>
</reference>
<dbReference type="EMBL" id="JAPHQB010000045">
    <property type="protein sequence ID" value="MCX2803305.1"/>
    <property type="molecule type" value="Genomic_DNA"/>
</dbReference>
<dbReference type="InterPro" id="IPR036388">
    <property type="entry name" value="WH-like_DNA-bd_sf"/>
</dbReference>
<evidence type="ECO:0000256" key="2">
    <source>
        <dbReference type="ARBA" id="ARBA00023015"/>
    </source>
</evidence>
<keyword evidence="1" id="KW-0059">Arsenical resistance</keyword>
<dbReference type="InterPro" id="IPR011991">
    <property type="entry name" value="ArsR-like_HTH"/>
</dbReference>
<reference evidence="6" key="1">
    <citation type="submission" date="2016-03" db="EMBL/GenBank/DDBJ databases">
        <authorList>
            <person name="Ploux O."/>
        </authorList>
    </citation>
    <scope>NUCLEOTIDE SEQUENCE [LARGE SCALE GENOMIC DNA]</scope>
    <source>
        <strain evidence="6">DAU221</strain>
    </source>
</reference>
<dbReference type="GeneID" id="76608707"/>
<organism evidence="6 8">
    <name type="scientific">Microbulbifer thermotolerans</name>
    <dbReference type="NCBI Taxonomy" id="252514"/>
    <lineage>
        <taxon>Bacteria</taxon>
        <taxon>Pseudomonadati</taxon>
        <taxon>Pseudomonadota</taxon>
        <taxon>Gammaproteobacteria</taxon>
        <taxon>Cellvibrionales</taxon>
        <taxon>Microbulbiferaceae</taxon>
        <taxon>Microbulbifer</taxon>
    </lineage>
</organism>
<gene>
    <name evidence="6" type="ORF">A3224_11695</name>
    <name evidence="7" type="ORF">OQJ68_16085</name>
</gene>
<dbReference type="InterPro" id="IPR036390">
    <property type="entry name" value="WH_DNA-bd_sf"/>
</dbReference>
<accession>A0A143HNS5</accession>
<dbReference type="KEGG" id="mthd:A3224_11695"/>
<evidence type="ECO:0000313" key="8">
    <source>
        <dbReference type="Proteomes" id="UP000076077"/>
    </source>
</evidence>
<dbReference type="OrthoDB" id="5297460at2"/>
<dbReference type="EMBL" id="CP014864">
    <property type="protein sequence ID" value="AMX03147.1"/>
    <property type="molecule type" value="Genomic_DNA"/>
</dbReference>
<dbReference type="RefSeq" id="WP_067154776.1">
    <property type="nucleotide sequence ID" value="NZ_CP014864.1"/>
</dbReference>
<dbReference type="AlphaFoldDB" id="A0A143HNS5"/>
<dbReference type="Proteomes" id="UP000076077">
    <property type="component" value="Chromosome"/>
</dbReference>
<sequence length="132" mass="14971">MLTTYVDTLKALADPNRLRLFWLLTQIDQRVCVAEAMDVLGDSHYNVSRNLKTLLKANLLTASREGKWVFYTLNNDGSAFNQQILAAVREIPAERFQKEIKRCQLRLAMRKNGQCVVGPNSEEWEAALAASD</sequence>
<dbReference type="NCBIfam" id="NF033788">
    <property type="entry name" value="HTH_metalloreg"/>
    <property type="match status" value="1"/>
</dbReference>
<dbReference type="Proteomes" id="UP001209730">
    <property type="component" value="Unassembled WGS sequence"/>
</dbReference>
<keyword evidence="8" id="KW-1185">Reference proteome</keyword>
<dbReference type="STRING" id="252514.A3224_11695"/>
<feature type="domain" description="HTH arsR-type" evidence="5">
    <location>
        <begin position="1"/>
        <end position="99"/>
    </location>
</feature>
<dbReference type="GO" id="GO:0003677">
    <property type="term" value="F:DNA binding"/>
    <property type="evidence" value="ECO:0007669"/>
    <property type="project" value="UniProtKB-KW"/>
</dbReference>
<dbReference type="CDD" id="cd00090">
    <property type="entry name" value="HTH_ARSR"/>
    <property type="match status" value="1"/>
</dbReference>